<dbReference type="GO" id="GO:0000156">
    <property type="term" value="F:phosphorelay response regulator activity"/>
    <property type="evidence" value="ECO:0007669"/>
    <property type="project" value="TreeGrafter"/>
</dbReference>
<proteinExistence type="predicted"/>
<keyword evidence="3" id="KW-0238">DNA-binding</keyword>
<dbReference type="InterPro" id="IPR011006">
    <property type="entry name" value="CheY-like_superfamily"/>
</dbReference>
<dbReference type="InterPro" id="IPR001789">
    <property type="entry name" value="Sig_transdc_resp-reg_receiver"/>
</dbReference>
<feature type="modified residue" description="4-aspartylphosphate" evidence="4">
    <location>
        <position position="55"/>
    </location>
</feature>
<dbReference type="PROSITE" id="PS50110">
    <property type="entry name" value="RESPONSE_REGULATORY"/>
    <property type="match status" value="1"/>
</dbReference>
<dbReference type="SMART" id="SM00448">
    <property type="entry name" value="REC"/>
    <property type="match status" value="1"/>
</dbReference>
<dbReference type="GO" id="GO:0005829">
    <property type="term" value="C:cytosol"/>
    <property type="evidence" value="ECO:0007669"/>
    <property type="project" value="TreeGrafter"/>
</dbReference>
<evidence type="ECO:0000256" key="2">
    <source>
        <dbReference type="ARBA" id="ARBA00023012"/>
    </source>
</evidence>
<evidence type="ECO:0000259" key="5">
    <source>
        <dbReference type="PROSITE" id="PS50110"/>
    </source>
</evidence>
<evidence type="ECO:0000313" key="7">
    <source>
        <dbReference type="Proteomes" id="UP000006250"/>
    </source>
</evidence>
<keyword evidence="1 4" id="KW-0597">Phosphoprotein</keyword>
<accession>E1JR59</accession>
<comment type="caution">
    <text evidence="6">The sequence shown here is derived from an EMBL/GenBank/DDBJ whole genome shotgun (WGS) entry which is preliminary data.</text>
</comment>
<dbReference type="RefSeq" id="WP_005990079.1">
    <property type="nucleotide sequence ID" value="NZ_AECZ01000001.1"/>
</dbReference>
<dbReference type="Gene3D" id="3.40.50.2300">
    <property type="match status" value="1"/>
</dbReference>
<dbReference type="GO" id="GO:0032993">
    <property type="term" value="C:protein-DNA complex"/>
    <property type="evidence" value="ECO:0007669"/>
    <property type="project" value="TreeGrafter"/>
</dbReference>
<dbReference type="InterPro" id="IPR039420">
    <property type="entry name" value="WalR-like"/>
</dbReference>
<evidence type="ECO:0000256" key="1">
    <source>
        <dbReference type="ARBA" id="ARBA00022553"/>
    </source>
</evidence>
<evidence type="ECO:0000256" key="3">
    <source>
        <dbReference type="ARBA" id="ARBA00023125"/>
    </source>
</evidence>
<dbReference type="PANTHER" id="PTHR48111:SF40">
    <property type="entry name" value="PHOSPHATE REGULON TRANSCRIPTIONAL REGULATORY PROTEIN PHOB"/>
    <property type="match status" value="1"/>
</dbReference>
<organism evidence="6 7">
    <name type="scientific">Solidesulfovibrio fructosivorans JJ]</name>
    <dbReference type="NCBI Taxonomy" id="596151"/>
    <lineage>
        <taxon>Bacteria</taxon>
        <taxon>Pseudomonadati</taxon>
        <taxon>Thermodesulfobacteriota</taxon>
        <taxon>Desulfovibrionia</taxon>
        <taxon>Desulfovibrionales</taxon>
        <taxon>Desulfovibrionaceae</taxon>
        <taxon>Solidesulfovibrio</taxon>
    </lineage>
</organism>
<dbReference type="eggNOG" id="COG2204">
    <property type="taxonomic scope" value="Bacteria"/>
</dbReference>
<dbReference type="OrthoDB" id="9786548at2"/>
<name>E1JR59_SOLFR</name>
<evidence type="ECO:0000313" key="6">
    <source>
        <dbReference type="EMBL" id="EFL53060.1"/>
    </source>
</evidence>
<dbReference type="STRING" id="596151.DesfrDRAFT_0108"/>
<sequence>MTEKTVLLVDDEAGLTAVLAKRLTARGLTVKTAGSGEEGLSILRDDKDIALTVLDINMPGLDGLETLKALKSLRPEVEAIILTGYPSVESALEGMRLGAYEFLSKPCDTEELYARVMEALARADTR</sequence>
<evidence type="ECO:0000256" key="4">
    <source>
        <dbReference type="PROSITE-ProRule" id="PRU00169"/>
    </source>
</evidence>
<dbReference type="Proteomes" id="UP000006250">
    <property type="component" value="Unassembled WGS sequence"/>
</dbReference>
<reference evidence="6 7" key="1">
    <citation type="submission" date="2010-08" db="EMBL/GenBank/DDBJ databases">
        <title>The draft genome of Desulfovibrio fructosovorans JJ.</title>
        <authorList>
            <consortium name="US DOE Joint Genome Institute (JGI-PGF)"/>
            <person name="Lucas S."/>
            <person name="Copeland A."/>
            <person name="Lapidus A."/>
            <person name="Cheng J.-F."/>
            <person name="Bruce D."/>
            <person name="Goodwin L."/>
            <person name="Pitluck S."/>
            <person name="Land M.L."/>
            <person name="Hauser L."/>
            <person name="Chang Y.-J."/>
            <person name="Jeffries C."/>
            <person name="Wall J.D."/>
            <person name="Stahl D.A."/>
            <person name="Arkin A.P."/>
            <person name="Dehal P."/>
            <person name="Stolyar S.M."/>
            <person name="Hazen T.C."/>
            <person name="Woyke T.J."/>
        </authorList>
    </citation>
    <scope>NUCLEOTIDE SEQUENCE [LARGE SCALE GENOMIC DNA]</scope>
    <source>
        <strain evidence="6 7">JJ</strain>
    </source>
</reference>
<keyword evidence="2" id="KW-0902">Two-component regulatory system</keyword>
<dbReference type="PANTHER" id="PTHR48111">
    <property type="entry name" value="REGULATOR OF RPOS"/>
    <property type="match status" value="1"/>
</dbReference>
<dbReference type="GO" id="GO:0000976">
    <property type="term" value="F:transcription cis-regulatory region binding"/>
    <property type="evidence" value="ECO:0007669"/>
    <property type="project" value="TreeGrafter"/>
</dbReference>
<dbReference type="Pfam" id="PF00072">
    <property type="entry name" value="Response_reg"/>
    <property type="match status" value="1"/>
</dbReference>
<dbReference type="SUPFAM" id="SSF52172">
    <property type="entry name" value="CheY-like"/>
    <property type="match status" value="1"/>
</dbReference>
<keyword evidence="7" id="KW-1185">Reference proteome</keyword>
<protein>
    <submittedName>
        <fullName evidence="6">Response regulator receiver protein</fullName>
    </submittedName>
</protein>
<dbReference type="GO" id="GO:0006355">
    <property type="term" value="P:regulation of DNA-templated transcription"/>
    <property type="evidence" value="ECO:0007669"/>
    <property type="project" value="TreeGrafter"/>
</dbReference>
<dbReference type="AlphaFoldDB" id="E1JR59"/>
<feature type="domain" description="Response regulatory" evidence="5">
    <location>
        <begin position="5"/>
        <end position="120"/>
    </location>
</feature>
<gene>
    <name evidence="6" type="ORF">DesfrDRAFT_0108</name>
</gene>
<dbReference type="EMBL" id="AECZ01000001">
    <property type="protein sequence ID" value="EFL53060.1"/>
    <property type="molecule type" value="Genomic_DNA"/>
</dbReference>